<accession>A0A4Y5FQC3</accession>
<proteinExistence type="predicted"/>
<organism evidence="2">
    <name type="scientific">Streptococcus thermophilus</name>
    <dbReference type="NCBI Taxonomy" id="1308"/>
    <lineage>
        <taxon>Bacteria</taxon>
        <taxon>Bacillati</taxon>
        <taxon>Bacillota</taxon>
        <taxon>Bacilli</taxon>
        <taxon>Lactobacillales</taxon>
        <taxon>Streptococcaceae</taxon>
        <taxon>Streptococcus</taxon>
    </lineage>
</organism>
<protein>
    <submittedName>
        <fullName evidence="2">Membrane protein</fullName>
    </submittedName>
</protein>
<feature type="transmembrane region" description="Helical" evidence="1">
    <location>
        <begin position="20"/>
        <end position="41"/>
    </location>
</feature>
<keyword evidence="1" id="KW-1133">Transmembrane helix</keyword>
<keyword evidence="1" id="KW-0812">Transmembrane</keyword>
<sequence length="53" mass="6084">MYLGLFVFKMFVQLKPMLNVAVDGLVGAIIYIVLIIVLRVVDMKDLKQQLMKN</sequence>
<keyword evidence="1" id="KW-0472">Membrane</keyword>
<name>A0A4Y5FQC3_STRTR</name>
<reference evidence="2" key="1">
    <citation type="journal article" date="2019" name="Sci. Rep.">
        <title>A comparative genomics approach for identifying host-range determinants in Streptococcus thermophilus bacteriophages.</title>
        <authorList>
            <person name="Szymczak P."/>
            <person name="Rau M.H."/>
            <person name="Monteiro J.M."/>
            <person name="Pinho M.G."/>
            <person name="Filipe S.R."/>
            <person name="Vogensen F.K."/>
            <person name="Zeidan A.A."/>
            <person name="Janzen T."/>
        </authorList>
    </citation>
    <scope>NUCLEOTIDE SEQUENCE</scope>
    <source>
        <strain evidence="2">STCH_09_eps</strain>
    </source>
</reference>
<dbReference type="AlphaFoldDB" id="A0A4Y5FQC3"/>
<evidence type="ECO:0000313" key="2">
    <source>
        <dbReference type="EMBL" id="QBR99672.1"/>
    </source>
</evidence>
<dbReference type="EMBL" id="MK483530">
    <property type="protein sequence ID" value="QBR99672.1"/>
    <property type="molecule type" value="Genomic_DNA"/>
</dbReference>
<gene>
    <name evidence="2" type="ORF">eps09_0019</name>
</gene>
<evidence type="ECO:0000256" key="1">
    <source>
        <dbReference type="SAM" id="Phobius"/>
    </source>
</evidence>